<organism evidence="1 2">
    <name type="scientific">Geopseudomonas aromaticivorans</name>
    <dbReference type="NCBI Taxonomy" id="2849492"/>
    <lineage>
        <taxon>Bacteria</taxon>
        <taxon>Pseudomonadati</taxon>
        <taxon>Pseudomonadota</taxon>
        <taxon>Gammaproteobacteria</taxon>
        <taxon>Pseudomonadales</taxon>
        <taxon>Pseudomonadaceae</taxon>
        <taxon>Geopseudomonas</taxon>
    </lineage>
</organism>
<evidence type="ECO:0000313" key="1">
    <source>
        <dbReference type="EMBL" id="MBV2135061.1"/>
    </source>
</evidence>
<dbReference type="RefSeq" id="WP_217683488.1">
    <property type="nucleotide sequence ID" value="NZ_JAHRGL010000080.1"/>
</dbReference>
<reference evidence="1 2" key="1">
    <citation type="submission" date="2021-06" db="EMBL/GenBank/DDBJ databases">
        <title>Differences between aerobic and microaerobic xylene degrading microbial communities.</title>
        <authorList>
            <person name="Banerjee S."/>
            <person name="Tancsics A."/>
        </authorList>
    </citation>
    <scope>NUCLEOTIDE SEQUENCE [LARGE SCALE GENOMIC DNA]</scope>
    <source>
        <strain evidence="1 2">MAP12</strain>
    </source>
</reference>
<name>A0ABS6N1Z6_9GAMM</name>
<protein>
    <submittedName>
        <fullName evidence="1">Uncharacterized protein</fullName>
    </submittedName>
</protein>
<dbReference type="EMBL" id="JAHRGL010000080">
    <property type="protein sequence ID" value="MBV2135061.1"/>
    <property type="molecule type" value="Genomic_DNA"/>
</dbReference>
<comment type="caution">
    <text evidence="1">The sequence shown here is derived from an EMBL/GenBank/DDBJ whole genome shotgun (WGS) entry which is preliminary data.</text>
</comment>
<evidence type="ECO:0000313" key="2">
    <source>
        <dbReference type="Proteomes" id="UP000813068"/>
    </source>
</evidence>
<keyword evidence="2" id="KW-1185">Reference proteome</keyword>
<accession>A0ABS6N1Z6</accession>
<gene>
    <name evidence="1" type="ORF">KRX52_20005</name>
</gene>
<dbReference type="Proteomes" id="UP000813068">
    <property type="component" value="Unassembled WGS sequence"/>
</dbReference>
<proteinExistence type="predicted"/>
<sequence>MSRDTRKLHIVNRLGGARALITYMDTNRVETAKTRPTQKTEVLADFRPHGFIVLLGYDEDLWRHPDTGAQYPHAPNAWAYCPE</sequence>